<dbReference type="EMBL" id="CP119108">
    <property type="protein sequence ID" value="WEG09671.1"/>
    <property type="molecule type" value="Genomic_DNA"/>
</dbReference>
<sequence length="117" mass="13066">MGRLSYDGHVAVDIDDRALAHLQIVIADKLRRREPFAFSWRDDPSTGDGRTTIWINQSSSIVFKYHGSRTPRINRDWLEVLAIAANAVSGLRLVPEPAPGPSVERDDLNDEQSIAVD</sequence>
<dbReference type="RefSeq" id="WP_275278994.1">
    <property type="nucleotide sequence ID" value="NZ_CP119108.1"/>
</dbReference>
<dbReference type="GO" id="GO:0016874">
    <property type="term" value="F:ligase activity"/>
    <property type="evidence" value="ECO:0007669"/>
    <property type="project" value="UniProtKB-KW"/>
</dbReference>
<accession>A0ABY8BZP6</accession>
<feature type="domain" description="DUF7882" evidence="2">
    <location>
        <begin position="1"/>
        <end position="96"/>
    </location>
</feature>
<dbReference type="InterPro" id="IPR057204">
    <property type="entry name" value="DUF7882"/>
</dbReference>
<evidence type="ECO:0000313" key="3">
    <source>
        <dbReference type="EMBL" id="WEG09671.1"/>
    </source>
</evidence>
<proteinExistence type="predicted"/>
<feature type="region of interest" description="Disordered" evidence="1">
    <location>
        <begin position="96"/>
        <end position="117"/>
    </location>
</feature>
<name>A0ABY8BZP6_9MICO</name>
<keyword evidence="3" id="KW-0436">Ligase</keyword>
<reference evidence="3 4" key="1">
    <citation type="submission" date="2023-03" db="EMBL/GenBank/DDBJ databases">
        <title>Genome sequence of Microbacterium sp. KACC 23027.</title>
        <authorList>
            <person name="Kim S."/>
            <person name="Heo J."/>
            <person name="Kwon S.-W."/>
        </authorList>
    </citation>
    <scope>NUCLEOTIDE SEQUENCE [LARGE SCALE GENOMIC DNA]</scope>
    <source>
        <strain evidence="3 4">KACC 23027</strain>
    </source>
</reference>
<dbReference type="Proteomes" id="UP001214553">
    <property type="component" value="Chromosome"/>
</dbReference>
<gene>
    <name evidence="3" type="ORF">PU630_03635</name>
</gene>
<keyword evidence="4" id="KW-1185">Reference proteome</keyword>
<evidence type="ECO:0000313" key="4">
    <source>
        <dbReference type="Proteomes" id="UP001214553"/>
    </source>
</evidence>
<dbReference type="Pfam" id="PF25355">
    <property type="entry name" value="DUF7882"/>
    <property type="match status" value="1"/>
</dbReference>
<evidence type="ECO:0000259" key="2">
    <source>
        <dbReference type="Pfam" id="PF25355"/>
    </source>
</evidence>
<organism evidence="3 4">
    <name type="scientific">Microbacterium horticulturae</name>
    <dbReference type="NCBI Taxonomy" id="3028316"/>
    <lineage>
        <taxon>Bacteria</taxon>
        <taxon>Bacillati</taxon>
        <taxon>Actinomycetota</taxon>
        <taxon>Actinomycetes</taxon>
        <taxon>Micrococcales</taxon>
        <taxon>Microbacteriaceae</taxon>
        <taxon>Microbacterium</taxon>
    </lineage>
</organism>
<protein>
    <submittedName>
        <fullName evidence="3">ATP-dependent DNA ligase</fullName>
    </submittedName>
</protein>
<evidence type="ECO:0000256" key="1">
    <source>
        <dbReference type="SAM" id="MobiDB-lite"/>
    </source>
</evidence>